<feature type="compositionally biased region" description="Basic and acidic residues" evidence="1">
    <location>
        <begin position="39"/>
        <end position="58"/>
    </location>
</feature>
<protein>
    <recommendedName>
        <fullName evidence="4">HEAT repeat domain-containing protein</fullName>
    </recommendedName>
</protein>
<dbReference type="Proteomes" id="UP001597375">
    <property type="component" value="Unassembled WGS sequence"/>
</dbReference>
<name>A0ABW5D7Y9_9BACT</name>
<keyword evidence="3" id="KW-1185">Reference proteome</keyword>
<dbReference type="RefSeq" id="WP_386820475.1">
    <property type="nucleotide sequence ID" value="NZ_JBHUIT010000021.1"/>
</dbReference>
<evidence type="ECO:0000313" key="2">
    <source>
        <dbReference type="EMBL" id="MFD2257188.1"/>
    </source>
</evidence>
<gene>
    <name evidence="2" type="ORF">ACFSSA_10915</name>
</gene>
<organism evidence="2 3">
    <name type="scientific">Luteolibacter algae</name>
    <dbReference type="NCBI Taxonomy" id="454151"/>
    <lineage>
        <taxon>Bacteria</taxon>
        <taxon>Pseudomonadati</taxon>
        <taxon>Verrucomicrobiota</taxon>
        <taxon>Verrucomicrobiia</taxon>
        <taxon>Verrucomicrobiales</taxon>
        <taxon>Verrucomicrobiaceae</taxon>
        <taxon>Luteolibacter</taxon>
    </lineage>
</organism>
<accession>A0ABW5D7Y9</accession>
<evidence type="ECO:0000313" key="3">
    <source>
        <dbReference type="Proteomes" id="UP001597375"/>
    </source>
</evidence>
<dbReference type="EMBL" id="JBHUIT010000021">
    <property type="protein sequence ID" value="MFD2257188.1"/>
    <property type="molecule type" value="Genomic_DNA"/>
</dbReference>
<reference evidence="3" key="1">
    <citation type="journal article" date="2019" name="Int. J. Syst. Evol. Microbiol.">
        <title>The Global Catalogue of Microorganisms (GCM) 10K type strain sequencing project: providing services to taxonomists for standard genome sequencing and annotation.</title>
        <authorList>
            <consortium name="The Broad Institute Genomics Platform"/>
            <consortium name="The Broad Institute Genome Sequencing Center for Infectious Disease"/>
            <person name="Wu L."/>
            <person name="Ma J."/>
        </authorList>
    </citation>
    <scope>NUCLEOTIDE SEQUENCE [LARGE SCALE GENOMIC DNA]</scope>
    <source>
        <strain evidence="3">CGMCC 4.7106</strain>
    </source>
</reference>
<comment type="caution">
    <text evidence="2">The sequence shown here is derived from an EMBL/GenBank/DDBJ whole genome shotgun (WGS) entry which is preliminary data.</text>
</comment>
<evidence type="ECO:0008006" key="4">
    <source>
        <dbReference type="Google" id="ProtNLM"/>
    </source>
</evidence>
<sequence>MIFVLALAVWGGMGRGGSDKGEKLGDATGAQAGRVPSFGERKTPSERAGGRPQRERPADGGSDMFSNVRDRSLNALRSQDPVARMSAFLRIISSCNATDLQQVRDAIAELKATGMPLGGEEELLHFRAGQLDGADLLAERTGTAEDFAEIGNLKQQYEGWIQADTYSAGHWLNQLPPGKFRDQMAVAYIAASTQDDPQGAMNLVATLHPSQQAAAGGAVVTSSTTEDASAVLRELEGNSDNAASPYLETMFTALASKVANGSDPEAVALVEERLDKPYVTNSALMLISAAKAKFDPKGALDWAVEMESRKPETLNYGQMVSSVIQAMSLENLDKAEIWAATQPDAENLLRTIEGRKEKLQDRVGEDNEYDKDD</sequence>
<evidence type="ECO:0000256" key="1">
    <source>
        <dbReference type="SAM" id="MobiDB-lite"/>
    </source>
</evidence>
<proteinExistence type="predicted"/>
<feature type="region of interest" description="Disordered" evidence="1">
    <location>
        <begin position="15"/>
        <end position="65"/>
    </location>
</feature>